<evidence type="ECO:0000256" key="1">
    <source>
        <dbReference type="SAM" id="MobiDB-lite"/>
    </source>
</evidence>
<reference evidence="2 3" key="1">
    <citation type="submission" date="2020-07" db="EMBL/GenBank/DDBJ databases">
        <title>Sequencing the genomes of 1000 actinobacteria strains.</title>
        <authorList>
            <person name="Klenk H.-P."/>
        </authorList>
    </citation>
    <scope>NUCLEOTIDE SEQUENCE [LARGE SCALE GENOMIC DNA]</scope>
    <source>
        <strain evidence="2 3">DSM 40398</strain>
    </source>
</reference>
<organism evidence="2 3">
    <name type="scientific">Actinomadura luteofluorescens</name>
    <dbReference type="NCBI Taxonomy" id="46163"/>
    <lineage>
        <taxon>Bacteria</taxon>
        <taxon>Bacillati</taxon>
        <taxon>Actinomycetota</taxon>
        <taxon>Actinomycetes</taxon>
        <taxon>Streptosporangiales</taxon>
        <taxon>Thermomonosporaceae</taxon>
        <taxon>Actinomadura</taxon>
    </lineage>
</organism>
<dbReference type="RefSeq" id="WP_179843803.1">
    <property type="nucleotide sequence ID" value="NZ_JACCBA010000001.1"/>
</dbReference>
<dbReference type="AlphaFoldDB" id="A0A7Y9EFR1"/>
<accession>A0A7Y9EFR1</accession>
<proteinExistence type="predicted"/>
<evidence type="ECO:0000313" key="3">
    <source>
        <dbReference type="Proteomes" id="UP000529783"/>
    </source>
</evidence>
<feature type="compositionally biased region" description="Low complexity" evidence="1">
    <location>
        <begin position="52"/>
        <end position="62"/>
    </location>
</feature>
<comment type="caution">
    <text evidence="2">The sequence shown here is derived from an EMBL/GenBank/DDBJ whole genome shotgun (WGS) entry which is preliminary data.</text>
</comment>
<name>A0A7Y9EFR1_9ACTN</name>
<keyword evidence="3" id="KW-1185">Reference proteome</keyword>
<sequence>MADTNKAAVEAAAEADAQHGKLQAAAAEYVRNPTPENEAAALQAARESAPAQTAANLANAEACGDSEAYES</sequence>
<dbReference type="EMBL" id="JACCBA010000001">
    <property type="protein sequence ID" value="NYD46565.1"/>
    <property type="molecule type" value="Genomic_DNA"/>
</dbReference>
<dbReference type="Proteomes" id="UP000529783">
    <property type="component" value="Unassembled WGS sequence"/>
</dbReference>
<feature type="region of interest" description="Disordered" evidence="1">
    <location>
        <begin position="1"/>
        <end position="26"/>
    </location>
</feature>
<gene>
    <name evidence="2" type="ORF">BJY14_002548</name>
</gene>
<protein>
    <submittedName>
        <fullName evidence="2">Uncharacterized protein</fullName>
    </submittedName>
</protein>
<feature type="region of interest" description="Disordered" evidence="1">
    <location>
        <begin position="52"/>
        <end position="71"/>
    </location>
</feature>
<evidence type="ECO:0000313" key="2">
    <source>
        <dbReference type="EMBL" id="NYD46565.1"/>
    </source>
</evidence>